<accession>A0ABR0KSR0</accession>
<sequence>LSDNVDVRLDPDLIYGMENTTTGSGDILSAYWGILSPIEPWAGPGAQNSTTGIVTDVKSTRPWAAPENEQTLPENQKNHKHWTVVKPPCYDSNLTVVEVLNPGSLINFNQVPEGETTVRAARFRFVSCYPLTFTVTSEPSLPLRVFSTNGTVGPVTASKESIWTETLLWFSFTGGAPNRSSSSTATIRCQGTAFTNDFTFNLAALSIQRPVAAVVLALDQSGSMDEAAGSTGLKRVEALRYSAKTFVEVIQAGNAIGLVNFDTTAYAVNDATYPGLAVTTIGEGILDPNRSAARNAVNRHVTNPQGSTSIGAGIEAARQQLNSAGSWDVKAMIVVTDGIENTAPMIASVLGDVDARTFAIGLGNPQQISTSALNAITNATGGYTYITGALGSSDDDFYKLTKYFQQILAGVTNLQIVLDPTGFLPHNVVLEIPFPVSDVDIETTVVLNCDLPALKFTLRAPGGKLISPSDAAPGTGIKFYNAALTSYYRLTNPVTVQGQQVSPGRWYAILKIDEASFKKFCSRNRPDDRPRIAAEHEVVFNDVASKPVTPCVRGGVRYNLSTYAWSNLRMSADVQPSLLQPGGKLTVRSRLDEFGVPFSHATVGAEITNPGGTSRKLVLGETATGVYEGTSVAIMPGVYSIRVTASGTTSKGVPFTRETIMTSSVFAGANDPLPGSGTPGAAEDTICCLIKSLLRDKSVGTFMKKRELDPDSILKSVEKCCSRQH</sequence>
<proteinExistence type="predicted"/>
<evidence type="ECO:0000313" key="3">
    <source>
        <dbReference type="EMBL" id="KAK5124842.1"/>
    </source>
</evidence>
<evidence type="ECO:0000259" key="2">
    <source>
        <dbReference type="PROSITE" id="PS50234"/>
    </source>
</evidence>
<evidence type="ECO:0000313" key="4">
    <source>
        <dbReference type="Proteomes" id="UP001357485"/>
    </source>
</evidence>
<dbReference type="CDD" id="cd00198">
    <property type="entry name" value="vWFA"/>
    <property type="match status" value="1"/>
</dbReference>
<evidence type="ECO:0000256" key="1">
    <source>
        <dbReference type="PROSITE-ProRule" id="PRU00087"/>
    </source>
</evidence>
<dbReference type="InterPro" id="IPR017868">
    <property type="entry name" value="Filamin/ABP280_repeat-like"/>
</dbReference>
<keyword evidence="4" id="KW-1185">Reference proteome</keyword>
<dbReference type="Proteomes" id="UP001357485">
    <property type="component" value="Unassembled WGS sequence"/>
</dbReference>
<gene>
    <name evidence="3" type="ORF">LTR16_003421</name>
</gene>
<dbReference type="Pfam" id="PF00092">
    <property type="entry name" value="VWA"/>
    <property type="match status" value="1"/>
</dbReference>
<comment type="caution">
    <text evidence="3">The sequence shown here is derived from an EMBL/GenBank/DDBJ whole genome shotgun (WGS) entry which is preliminary data.</text>
</comment>
<dbReference type="SUPFAM" id="SSF53300">
    <property type="entry name" value="vWA-like"/>
    <property type="match status" value="1"/>
</dbReference>
<dbReference type="PROSITE" id="PS50194">
    <property type="entry name" value="FILAMIN_REPEAT"/>
    <property type="match status" value="1"/>
</dbReference>
<feature type="non-terminal residue" evidence="3">
    <location>
        <position position="1"/>
    </location>
</feature>
<dbReference type="Gene3D" id="3.40.50.410">
    <property type="entry name" value="von Willebrand factor, type A domain"/>
    <property type="match status" value="1"/>
</dbReference>
<name>A0ABR0KSR0_9PEZI</name>
<organism evidence="3 4">
    <name type="scientific">Cryomyces antarcticus</name>
    <dbReference type="NCBI Taxonomy" id="329879"/>
    <lineage>
        <taxon>Eukaryota</taxon>
        <taxon>Fungi</taxon>
        <taxon>Dikarya</taxon>
        <taxon>Ascomycota</taxon>
        <taxon>Pezizomycotina</taxon>
        <taxon>Dothideomycetes</taxon>
        <taxon>Dothideomycetes incertae sedis</taxon>
        <taxon>Cryomyces</taxon>
    </lineage>
</organism>
<reference evidence="3 4" key="1">
    <citation type="submission" date="2023-08" db="EMBL/GenBank/DDBJ databases">
        <title>Black Yeasts Isolated from many extreme environments.</title>
        <authorList>
            <person name="Coleine C."/>
            <person name="Stajich J.E."/>
            <person name="Selbmann L."/>
        </authorList>
    </citation>
    <scope>NUCLEOTIDE SEQUENCE [LARGE SCALE GENOMIC DNA]</scope>
    <source>
        <strain evidence="3 4">CCFEE 536</strain>
    </source>
</reference>
<feature type="domain" description="VWFA" evidence="2">
    <location>
        <begin position="213"/>
        <end position="407"/>
    </location>
</feature>
<protein>
    <recommendedName>
        <fullName evidence="2">VWFA domain-containing protein</fullName>
    </recommendedName>
</protein>
<dbReference type="InterPro" id="IPR002035">
    <property type="entry name" value="VWF_A"/>
</dbReference>
<dbReference type="InterPro" id="IPR036465">
    <property type="entry name" value="vWFA_dom_sf"/>
</dbReference>
<dbReference type="PANTHER" id="PTHR10579">
    <property type="entry name" value="CALCIUM-ACTIVATED CHLORIDE CHANNEL REGULATOR"/>
    <property type="match status" value="1"/>
</dbReference>
<feature type="repeat" description="Filamin" evidence="1">
    <location>
        <begin position="603"/>
        <end position="659"/>
    </location>
</feature>
<dbReference type="EMBL" id="JAVRRA010024975">
    <property type="protein sequence ID" value="KAK5124842.1"/>
    <property type="molecule type" value="Genomic_DNA"/>
</dbReference>
<dbReference type="PANTHER" id="PTHR10579:SF43">
    <property type="entry name" value="ZINC FINGER (C3HC4-TYPE RING FINGER) FAMILY PROTEIN"/>
    <property type="match status" value="1"/>
</dbReference>
<dbReference type="InterPro" id="IPR051266">
    <property type="entry name" value="CLCR"/>
</dbReference>
<dbReference type="SMART" id="SM00327">
    <property type="entry name" value="VWA"/>
    <property type="match status" value="1"/>
</dbReference>
<dbReference type="PROSITE" id="PS50234">
    <property type="entry name" value="VWFA"/>
    <property type="match status" value="1"/>
</dbReference>